<feature type="region of interest" description="Disordered" evidence="1">
    <location>
        <begin position="134"/>
        <end position="162"/>
    </location>
</feature>
<dbReference type="GeneID" id="109591089"/>
<dbReference type="Proteomes" id="UP000007879">
    <property type="component" value="Unassembled WGS sequence"/>
</dbReference>
<dbReference type="EnsemblMetazoa" id="XM_020006893.1">
    <property type="protein sequence ID" value="XP_019862452.1"/>
    <property type="gene ID" value="LOC109591089"/>
</dbReference>
<reference evidence="2" key="2">
    <citation type="submission" date="2024-06" db="UniProtKB">
        <authorList>
            <consortium name="EnsemblMetazoa"/>
        </authorList>
    </citation>
    <scope>IDENTIFICATION</scope>
</reference>
<keyword evidence="3" id="KW-1185">Reference proteome</keyword>
<dbReference type="AlphaFoldDB" id="A0AAN0JZN5"/>
<feature type="compositionally biased region" description="Polar residues" evidence="1">
    <location>
        <begin position="143"/>
        <end position="160"/>
    </location>
</feature>
<sequence>MYIIVFSIIEHHVLINIFNNRHTFLSQSLCDSVGIAWLLYAERMLTQEAVSRVVSANPSVPNQREALLTVVKEAVQTNTSSLHTFANVLCTISTNVSLGQAILDDISKYFPTPKVGMVSETLKDAIVSQNTSSDETKIPKIAQSDTSTSDASNSVSQPLSPQVEVHVPVPKDLLMSFTSVRMSYGRMFYNIGKIIKRKSPPLDEIKEFLSCCSSILRRKVEQCTDLSGILHLIQNECSLTNIELLHSVVDEMEVAEATKYIETYRTELKEFCVVICMTYV</sequence>
<organism evidence="2 3">
    <name type="scientific">Amphimedon queenslandica</name>
    <name type="common">Sponge</name>
    <dbReference type="NCBI Taxonomy" id="400682"/>
    <lineage>
        <taxon>Eukaryota</taxon>
        <taxon>Metazoa</taxon>
        <taxon>Porifera</taxon>
        <taxon>Demospongiae</taxon>
        <taxon>Heteroscleromorpha</taxon>
        <taxon>Haplosclerida</taxon>
        <taxon>Niphatidae</taxon>
        <taxon>Amphimedon</taxon>
    </lineage>
</organism>
<name>A0AAN0JZN5_AMPQE</name>
<evidence type="ECO:0000313" key="3">
    <source>
        <dbReference type="Proteomes" id="UP000007879"/>
    </source>
</evidence>
<accession>A0AAN0JZN5</accession>
<evidence type="ECO:0000256" key="1">
    <source>
        <dbReference type="SAM" id="MobiDB-lite"/>
    </source>
</evidence>
<reference evidence="3" key="1">
    <citation type="journal article" date="2010" name="Nature">
        <title>The Amphimedon queenslandica genome and the evolution of animal complexity.</title>
        <authorList>
            <person name="Srivastava M."/>
            <person name="Simakov O."/>
            <person name="Chapman J."/>
            <person name="Fahey B."/>
            <person name="Gauthier M.E."/>
            <person name="Mitros T."/>
            <person name="Richards G.S."/>
            <person name="Conaco C."/>
            <person name="Dacre M."/>
            <person name="Hellsten U."/>
            <person name="Larroux C."/>
            <person name="Putnam N.H."/>
            <person name="Stanke M."/>
            <person name="Adamska M."/>
            <person name="Darling A."/>
            <person name="Degnan S.M."/>
            <person name="Oakley T.H."/>
            <person name="Plachetzki D.C."/>
            <person name="Zhai Y."/>
            <person name="Adamski M."/>
            <person name="Calcino A."/>
            <person name="Cummins S.F."/>
            <person name="Goodstein D.M."/>
            <person name="Harris C."/>
            <person name="Jackson D.J."/>
            <person name="Leys S.P."/>
            <person name="Shu S."/>
            <person name="Woodcroft B.J."/>
            <person name="Vervoort M."/>
            <person name="Kosik K.S."/>
            <person name="Manning G."/>
            <person name="Degnan B.M."/>
            <person name="Rokhsar D.S."/>
        </authorList>
    </citation>
    <scope>NUCLEOTIDE SEQUENCE [LARGE SCALE GENOMIC DNA]</scope>
</reference>
<proteinExistence type="predicted"/>
<dbReference type="RefSeq" id="XP_019862452.1">
    <property type="nucleotide sequence ID" value="XM_020006893.1"/>
</dbReference>
<evidence type="ECO:0000313" key="2">
    <source>
        <dbReference type="EnsemblMetazoa" id="XP_019862452.1"/>
    </source>
</evidence>
<protein>
    <submittedName>
        <fullName evidence="2">Uncharacterized protein</fullName>
    </submittedName>
</protein>
<dbReference type="KEGG" id="aqu:109591089"/>